<accession>A0AAN6M3P6</accession>
<gene>
    <name evidence="1" type="ORF">GRF29_19g2618969</name>
</gene>
<sequence length="370" mass="42262">MGFGFLGDLGDAFATMFVNKDWVKNRDLQSAYDKAPFSWPARPIDNTGKQVEDGDQIMLACRYSTYPDFNPFLMVTGNPKHTDGFIGWEGAQGHETAKWYEVSGDAVWDRKKALVFTVRRAPNDNIILETEINGRKCKLTDINEKASFEYYLNELCYSTAWNPTEGGYILRFESEKVRTVVGRDSGQINTSGNKESQYFRIAVMKYTPPPASFSWEDRPKATDGTLIEEGDIVTMRVSTKGVKKDDVEWDIIRDTWGTGIHIKKDFNRKERPLTWTVLRHAPSNSIQFRADYMNKGCILAASTNPEARDKIVIDPNPNPIENAHTGWEPTEGGYHLFLFTHQYSPIHGEENLFTGRAERPLVFQFYRVPK</sequence>
<dbReference type="Proteomes" id="UP001280581">
    <property type="component" value="Unassembled WGS sequence"/>
</dbReference>
<comment type="caution">
    <text evidence="1">The sequence shown here is derived from an EMBL/GenBank/DDBJ whole genome shotgun (WGS) entry which is preliminary data.</text>
</comment>
<proteinExistence type="predicted"/>
<dbReference type="AlphaFoldDB" id="A0AAN6M3P6"/>
<name>A0AAN6M3P6_9PLEO</name>
<protein>
    <submittedName>
        <fullName evidence="1">Uncharacterized protein</fullName>
    </submittedName>
</protein>
<keyword evidence="2" id="KW-1185">Reference proteome</keyword>
<evidence type="ECO:0000313" key="2">
    <source>
        <dbReference type="Proteomes" id="UP001280581"/>
    </source>
</evidence>
<reference evidence="1 2" key="1">
    <citation type="submission" date="2021-02" db="EMBL/GenBank/DDBJ databases">
        <title>Genome assembly of Pseudopithomyces chartarum.</title>
        <authorList>
            <person name="Jauregui R."/>
            <person name="Singh J."/>
            <person name="Voisey C."/>
        </authorList>
    </citation>
    <scope>NUCLEOTIDE SEQUENCE [LARGE SCALE GENOMIC DNA]</scope>
    <source>
        <strain evidence="1 2">AGR01</strain>
    </source>
</reference>
<dbReference type="EMBL" id="WVTA01000003">
    <property type="protein sequence ID" value="KAK3215223.1"/>
    <property type="molecule type" value="Genomic_DNA"/>
</dbReference>
<organism evidence="1 2">
    <name type="scientific">Pseudopithomyces chartarum</name>
    <dbReference type="NCBI Taxonomy" id="1892770"/>
    <lineage>
        <taxon>Eukaryota</taxon>
        <taxon>Fungi</taxon>
        <taxon>Dikarya</taxon>
        <taxon>Ascomycota</taxon>
        <taxon>Pezizomycotina</taxon>
        <taxon>Dothideomycetes</taxon>
        <taxon>Pleosporomycetidae</taxon>
        <taxon>Pleosporales</taxon>
        <taxon>Massarineae</taxon>
        <taxon>Didymosphaeriaceae</taxon>
        <taxon>Pseudopithomyces</taxon>
    </lineage>
</organism>
<evidence type="ECO:0000313" key="1">
    <source>
        <dbReference type="EMBL" id="KAK3215223.1"/>
    </source>
</evidence>